<protein>
    <submittedName>
        <fullName evidence="2">DUF485 domain-containing protein</fullName>
    </submittedName>
</protein>
<feature type="transmembrane region" description="Helical" evidence="1">
    <location>
        <begin position="62"/>
        <end position="84"/>
    </location>
</feature>
<dbReference type="Pfam" id="PF04341">
    <property type="entry name" value="DUF485"/>
    <property type="match status" value="1"/>
</dbReference>
<evidence type="ECO:0000256" key="1">
    <source>
        <dbReference type="SAM" id="Phobius"/>
    </source>
</evidence>
<comment type="caution">
    <text evidence="2">The sequence shown here is derived from an EMBL/GenBank/DDBJ whole genome shotgun (WGS) entry which is preliminary data.</text>
</comment>
<keyword evidence="1" id="KW-0812">Transmembrane</keyword>
<accession>A0A934V6T4</accession>
<gene>
    <name evidence="2" type="ORF">JIN84_07190</name>
</gene>
<organism evidence="2 3">
    <name type="scientific">Luteolibacter yonseiensis</name>
    <dbReference type="NCBI Taxonomy" id="1144680"/>
    <lineage>
        <taxon>Bacteria</taxon>
        <taxon>Pseudomonadati</taxon>
        <taxon>Verrucomicrobiota</taxon>
        <taxon>Verrucomicrobiia</taxon>
        <taxon>Verrucomicrobiales</taxon>
        <taxon>Verrucomicrobiaceae</taxon>
        <taxon>Luteolibacter</taxon>
    </lineage>
</organism>
<proteinExistence type="predicted"/>
<sequence>MPENPPKETDFIHSEEFLHGLMKRQLKLSVTCATAFVILLFGLPLLNYLAPVFMARRVGGFTLTWLILGVLFFPYVWVIARIFITRSMALEDAEVVNAAEGNKRKN</sequence>
<dbReference type="Proteomes" id="UP000600139">
    <property type="component" value="Unassembled WGS sequence"/>
</dbReference>
<keyword evidence="1" id="KW-1133">Transmembrane helix</keyword>
<evidence type="ECO:0000313" key="2">
    <source>
        <dbReference type="EMBL" id="MBK1815392.1"/>
    </source>
</evidence>
<feature type="transmembrane region" description="Helical" evidence="1">
    <location>
        <begin position="28"/>
        <end position="50"/>
    </location>
</feature>
<evidence type="ECO:0000313" key="3">
    <source>
        <dbReference type="Proteomes" id="UP000600139"/>
    </source>
</evidence>
<dbReference type="AlphaFoldDB" id="A0A934V6T4"/>
<keyword evidence="3" id="KW-1185">Reference proteome</keyword>
<dbReference type="RefSeq" id="WP_200350353.1">
    <property type="nucleotide sequence ID" value="NZ_BAABHZ010000012.1"/>
</dbReference>
<dbReference type="EMBL" id="JAENIK010000008">
    <property type="protein sequence ID" value="MBK1815392.1"/>
    <property type="molecule type" value="Genomic_DNA"/>
</dbReference>
<reference evidence="2" key="1">
    <citation type="submission" date="2021-01" db="EMBL/GenBank/DDBJ databases">
        <title>Modified the classification status of verrucomicrobia.</title>
        <authorList>
            <person name="Feng X."/>
        </authorList>
    </citation>
    <scope>NUCLEOTIDE SEQUENCE</scope>
    <source>
        <strain evidence="2">JCM 18052</strain>
    </source>
</reference>
<dbReference type="InterPro" id="IPR007436">
    <property type="entry name" value="DUF485"/>
</dbReference>
<keyword evidence="1" id="KW-0472">Membrane</keyword>
<name>A0A934V6T4_9BACT</name>